<evidence type="ECO:0000256" key="2">
    <source>
        <dbReference type="ARBA" id="ARBA00022448"/>
    </source>
</evidence>
<dbReference type="InterPro" id="IPR035906">
    <property type="entry name" value="MetI-like_sf"/>
</dbReference>
<feature type="transmembrane region" description="Helical" evidence="10">
    <location>
        <begin position="279"/>
        <end position="305"/>
    </location>
</feature>
<dbReference type="InterPro" id="IPR000515">
    <property type="entry name" value="MetI-like"/>
</dbReference>
<dbReference type="RefSeq" id="WP_310920775.1">
    <property type="nucleotide sequence ID" value="NZ_JAMQON010000005.1"/>
</dbReference>
<dbReference type="Pfam" id="PF19300">
    <property type="entry name" value="BPD_transp_1_N"/>
    <property type="match status" value="1"/>
</dbReference>
<proteinExistence type="inferred from homology"/>
<dbReference type="InterPro" id="IPR045621">
    <property type="entry name" value="BPD_transp_1_N"/>
</dbReference>
<keyword evidence="3" id="KW-1003">Cell membrane</keyword>
<dbReference type="EMBL" id="JAMQON010000005">
    <property type="protein sequence ID" value="MDS0260990.1"/>
    <property type="molecule type" value="Genomic_DNA"/>
</dbReference>
<dbReference type="Proteomes" id="UP001259659">
    <property type="component" value="Unassembled WGS sequence"/>
</dbReference>
<comment type="caution">
    <text evidence="12">The sequence shown here is derived from an EMBL/GenBank/DDBJ whole genome shotgun (WGS) entry which is preliminary data.</text>
</comment>
<comment type="subcellular location">
    <subcellularLocation>
        <location evidence="1 10">Cell membrane</location>
        <topology evidence="1 10">Multi-pass membrane protein</topology>
    </subcellularLocation>
</comment>
<keyword evidence="8 10" id="KW-0472">Membrane</keyword>
<feature type="transmembrane region" description="Helical" evidence="10">
    <location>
        <begin position="233"/>
        <end position="259"/>
    </location>
</feature>
<dbReference type="PANTHER" id="PTHR43163:SF6">
    <property type="entry name" value="DIPEPTIDE TRANSPORT SYSTEM PERMEASE PROTEIN DPPB-RELATED"/>
    <property type="match status" value="1"/>
</dbReference>
<sequence>MVSSGYAIYRTLTTLVVLAGVSVLTFVFVHLTPGDAAATILRARSGRTPPDHVVQSFRRQHGLDEPLHVQYGHWLLDVLQGDLSTSYYSDRAVTELLLAHLPTTVELAVASILVALLVSIPVGVLSAVHQGEWVDMVGQLGALLGVSIPNFWLGYVLILVFSLRFGLFPVAGTGDFSHLVLPAVTLGSGMTAIITRVVRTSMLDVLDDEYVDVARSKGLRERVVIYKHALRNALIPVVTVVGLQFGFVMNGAVVVEVVFQRPGLGTLLVDSVFARDYPVVQGVVLVIAVLFVLTNLAVDLTYHYLDPRIRSQGVRP</sequence>
<keyword evidence="4" id="KW-0533">Nickel</keyword>
<dbReference type="Gene3D" id="1.10.3720.10">
    <property type="entry name" value="MetI-like"/>
    <property type="match status" value="1"/>
</dbReference>
<name>A0ABU2FH02_9EURY</name>
<feature type="domain" description="ABC transmembrane type-1" evidence="11">
    <location>
        <begin position="101"/>
        <end position="302"/>
    </location>
</feature>
<organism evidence="12 13">
    <name type="scientific">Haloarcula saliterrae</name>
    <dbReference type="NCBI Taxonomy" id="2950534"/>
    <lineage>
        <taxon>Archaea</taxon>
        <taxon>Methanobacteriati</taxon>
        <taxon>Methanobacteriota</taxon>
        <taxon>Stenosarchaea group</taxon>
        <taxon>Halobacteria</taxon>
        <taxon>Halobacteriales</taxon>
        <taxon>Haloarculaceae</taxon>
        <taxon>Haloarcula</taxon>
    </lineage>
</organism>
<evidence type="ECO:0000256" key="10">
    <source>
        <dbReference type="RuleBase" id="RU363032"/>
    </source>
</evidence>
<comment type="similarity">
    <text evidence="9">Belongs to the binding-protein-dependent transport system permease family. OppBC subfamily.</text>
</comment>
<keyword evidence="7" id="KW-0406">Ion transport</keyword>
<dbReference type="CDD" id="cd06261">
    <property type="entry name" value="TM_PBP2"/>
    <property type="match status" value="1"/>
</dbReference>
<feature type="transmembrane region" description="Helical" evidence="10">
    <location>
        <begin position="179"/>
        <end position="198"/>
    </location>
</feature>
<reference evidence="12 13" key="1">
    <citation type="submission" date="2022-06" db="EMBL/GenBank/DDBJ databases">
        <title>Haloarcula sp. a new haloarchaeum isolate from saline soil.</title>
        <authorList>
            <person name="Strakova D."/>
            <person name="Galisteo C."/>
            <person name="Sanchez-Porro C."/>
            <person name="Ventosa A."/>
        </authorList>
    </citation>
    <scope>NUCLEOTIDE SEQUENCE [LARGE SCALE GENOMIC DNA]</scope>
    <source>
        <strain evidence="12 13">S1CR25-12</strain>
    </source>
</reference>
<keyword evidence="6 10" id="KW-1133">Transmembrane helix</keyword>
<keyword evidence="5 10" id="KW-0812">Transmembrane</keyword>
<evidence type="ECO:0000256" key="4">
    <source>
        <dbReference type="ARBA" id="ARBA00022596"/>
    </source>
</evidence>
<dbReference type="InterPro" id="IPR050045">
    <property type="entry name" value="Opp2B"/>
</dbReference>
<evidence type="ECO:0000256" key="7">
    <source>
        <dbReference type="ARBA" id="ARBA00023065"/>
    </source>
</evidence>
<dbReference type="NCBIfam" id="NF045470">
    <property type="entry name" value="Opp2B"/>
    <property type="match status" value="1"/>
</dbReference>
<evidence type="ECO:0000256" key="8">
    <source>
        <dbReference type="ARBA" id="ARBA00023136"/>
    </source>
</evidence>
<evidence type="ECO:0000256" key="5">
    <source>
        <dbReference type="ARBA" id="ARBA00022692"/>
    </source>
</evidence>
<evidence type="ECO:0000256" key="1">
    <source>
        <dbReference type="ARBA" id="ARBA00004651"/>
    </source>
</evidence>
<dbReference type="SUPFAM" id="SSF161098">
    <property type="entry name" value="MetI-like"/>
    <property type="match status" value="1"/>
</dbReference>
<dbReference type="Pfam" id="PF00528">
    <property type="entry name" value="BPD_transp_1"/>
    <property type="match status" value="1"/>
</dbReference>
<evidence type="ECO:0000256" key="3">
    <source>
        <dbReference type="ARBA" id="ARBA00022475"/>
    </source>
</evidence>
<evidence type="ECO:0000256" key="9">
    <source>
        <dbReference type="ARBA" id="ARBA00024202"/>
    </source>
</evidence>
<keyword evidence="13" id="KW-1185">Reference proteome</keyword>
<gene>
    <name evidence="12" type="ORF">NDI56_16435</name>
</gene>
<evidence type="ECO:0000256" key="6">
    <source>
        <dbReference type="ARBA" id="ARBA00022989"/>
    </source>
</evidence>
<dbReference type="PROSITE" id="PS50928">
    <property type="entry name" value="ABC_TM1"/>
    <property type="match status" value="1"/>
</dbReference>
<evidence type="ECO:0000313" key="13">
    <source>
        <dbReference type="Proteomes" id="UP001259659"/>
    </source>
</evidence>
<feature type="transmembrane region" description="Helical" evidence="10">
    <location>
        <begin position="107"/>
        <end position="128"/>
    </location>
</feature>
<protein>
    <submittedName>
        <fullName evidence="12">ABC transporter permease</fullName>
    </submittedName>
</protein>
<feature type="transmembrane region" description="Helical" evidence="10">
    <location>
        <begin position="12"/>
        <end position="31"/>
    </location>
</feature>
<feature type="transmembrane region" description="Helical" evidence="10">
    <location>
        <begin position="140"/>
        <end position="167"/>
    </location>
</feature>
<evidence type="ECO:0000313" key="12">
    <source>
        <dbReference type="EMBL" id="MDS0260990.1"/>
    </source>
</evidence>
<accession>A0ABU2FH02</accession>
<evidence type="ECO:0000259" key="11">
    <source>
        <dbReference type="PROSITE" id="PS50928"/>
    </source>
</evidence>
<dbReference type="PANTHER" id="PTHR43163">
    <property type="entry name" value="DIPEPTIDE TRANSPORT SYSTEM PERMEASE PROTEIN DPPB-RELATED"/>
    <property type="match status" value="1"/>
</dbReference>
<keyword evidence="2 10" id="KW-0813">Transport</keyword>